<dbReference type="SUPFAM" id="SSF53448">
    <property type="entry name" value="Nucleotide-diphospho-sugar transferases"/>
    <property type="match status" value="1"/>
</dbReference>
<evidence type="ECO:0000313" key="2">
    <source>
        <dbReference type="Proteomes" id="UP000237752"/>
    </source>
</evidence>
<protein>
    <submittedName>
        <fullName evidence="1">N-acetylglucosaminyl-diphospho-decaprenol L-rhamnosyltransferase</fullName>
    </submittedName>
</protein>
<dbReference type="Gene3D" id="3.90.550.10">
    <property type="entry name" value="Spore Coat Polysaccharide Biosynthesis Protein SpsA, Chain A"/>
    <property type="match status" value="1"/>
</dbReference>
<sequence length="305" mass="33354">MSAAVTVVAVTYSPGVHLGNFLDSLATATGSDVDVVLVDNGSTDDAPEQAERAAAAKGVPLRLVRTHANIGFGQAANVGLRAADTEWVVIANPDVVWREGALDELLAATTRWPHVAAVGPAIITPEGVLYPSARAIPTLKNGIGHAVFGWIWPTNPWTRAYRHDAQDPMERETGWLSGACMLLRRDAVLALDGFDPQYFMYFEDVDMCDRLGKAGWQVVYVPTAVVEHVGGHAAERAPMAMMREHHRSAYRFLADRYTGPKWFPVRVVLRAGLEARLQLSRLFGRVREGAALRQRAADLPPRREG</sequence>
<dbReference type="RefSeq" id="WP_106350606.1">
    <property type="nucleotide sequence ID" value="NZ_PVUE01000020.1"/>
</dbReference>
<name>A0A2T0ZQL9_9ACTN</name>
<evidence type="ECO:0000313" key="1">
    <source>
        <dbReference type="EMBL" id="PRZ38607.1"/>
    </source>
</evidence>
<dbReference type="EMBL" id="PVUE01000020">
    <property type="protein sequence ID" value="PRZ38607.1"/>
    <property type="molecule type" value="Genomic_DNA"/>
</dbReference>
<dbReference type="AlphaFoldDB" id="A0A2T0ZQL9"/>
<dbReference type="Proteomes" id="UP000237752">
    <property type="component" value="Unassembled WGS sequence"/>
</dbReference>
<dbReference type="OrthoDB" id="9771846at2"/>
<organism evidence="1 2">
    <name type="scientific">Antricoccus suffuscus</name>
    <dbReference type="NCBI Taxonomy" id="1629062"/>
    <lineage>
        <taxon>Bacteria</taxon>
        <taxon>Bacillati</taxon>
        <taxon>Actinomycetota</taxon>
        <taxon>Actinomycetes</taxon>
        <taxon>Geodermatophilales</taxon>
        <taxon>Antricoccaceae</taxon>
        <taxon>Antricoccus</taxon>
    </lineage>
</organism>
<dbReference type="InterPro" id="IPR029044">
    <property type="entry name" value="Nucleotide-diphossugar_trans"/>
</dbReference>
<reference evidence="1 2" key="1">
    <citation type="submission" date="2018-03" db="EMBL/GenBank/DDBJ databases">
        <title>Genomic Encyclopedia of Archaeal and Bacterial Type Strains, Phase II (KMG-II): from individual species to whole genera.</title>
        <authorList>
            <person name="Goeker M."/>
        </authorList>
    </citation>
    <scope>NUCLEOTIDE SEQUENCE [LARGE SCALE GENOMIC DNA]</scope>
    <source>
        <strain evidence="1 2">DSM 100065</strain>
    </source>
</reference>
<dbReference type="PANTHER" id="PTHR43179:SF7">
    <property type="entry name" value="RHAMNOSYLTRANSFERASE WBBL"/>
    <property type="match status" value="1"/>
</dbReference>
<accession>A0A2T0ZQL9</accession>
<keyword evidence="2" id="KW-1185">Reference proteome</keyword>
<dbReference type="CDD" id="cd04186">
    <property type="entry name" value="GT_2_like_c"/>
    <property type="match status" value="1"/>
</dbReference>
<dbReference type="Pfam" id="PF13641">
    <property type="entry name" value="Glyco_tranf_2_3"/>
    <property type="match status" value="1"/>
</dbReference>
<keyword evidence="1" id="KW-0808">Transferase</keyword>
<dbReference type="GO" id="GO:0016740">
    <property type="term" value="F:transferase activity"/>
    <property type="evidence" value="ECO:0007669"/>
    <property type="project" value="UniProtKB-KW"/>
</dbReference>
<gene>
    <name evidence="1" type="ORF">CLV47_12074</name>
</gene>
<comment type="caution">
    <text evidence="1">The sequence shown here is derived from an EMBL/GenBank/DDBJ whole genome shotgun (WGS) entry which is preliminary data.</text>
</comment>
<dbReference type="PANTHER" id="PTHR43179">
    <property type="entry name" value="RHAMNOSYLTRANSFERASE WBBL"/>
    <property type="match status" value="1"/>
</dbReference>
<proteinExistence type="predicted"/>